<protein>
    <submittedName>
        <fullName evidence="7">RDD family protein</fullName>
    </submittedName>
</protein>
<comment type="subcellular location">
    <subcellularLocation>
        <location evidence="1">Membrane</location>
        <topology evidence="1">Multi-pass membrane protein</topology>
    </subcellularLocation>
</comment>
<feature type="transmembrane region" description="Helical" evidence="5">
    <location>
        <begin position="95"/>
        <end position="112"/>
    </location>
</feature>
<keyword evidence="8" id="KW-1185">Reference proteome</keyword>
<feature type="domain" description="RDD" evidence="6">
    <location>
        <begin position="14"/>
        <end position="148"/>
    </location>
</feature>
<name>A0ABU5U560_9CYAN</name>
<dbReference type="EMBL" id="JAYGHT010000155">
    <property type="protein sequence ID" value="MEA5522274.1"/>
    <property type="molecule type" value="Genomic_DNA"/>
</dbReference>
<evidence type="ECO:0000256" key="1">
    <source>
        <dbReference type="ARBA" id="ARBA00004141"/>
    </source>
</evidence>
<evidence type="ECO:0000256" key="4">
    <source>
        <dbReference type="ARBA" id="ARBA00023136"/>
    </source>
</evidence>
<reference evidence="7 8" key="1">
    <citation type="submission" date="2023-12" db="EMBL/GenBank/DDBJ databases">
        <title>Baltic Sea Cyanobacteria.</title>
        <authorList>
            <person name="Delbaje E."/>
            <person name="Fewer D.P."/>
            <person name="Shishido T.K."/>
        </authorList>
    </citation>
    <scope>NUCLEOTIDE SEQUENCE [LARGE SCALE GENOMIC DNA]</scope>
    <source>
        <strain evidence="7 8">CCNP 1315</strain>
    </source>
</reference>
<evidence type="ECO:0000313" key="7">
    <source>
        <dbReference type="EMBL" id="MEA5522274.1"/>
    </source>
</evidence>
<organism evidence="7 8">
    <name type="scientific">Limnoraphis robusta CCNP1315</name>
    <dbReference type="NCBI Taxonomy" id="3110306"/>
    <lineage>
        <taxon>Bacteria</taxon>
        <taxon>Bacillati</taxon>
        <taxon>Cyanobacteriota</taxon>
        <taxon>Cyanophyceae</taxon>
        <taxon>Oscillatoriophycideae</taxon>
        <taxon>Oscillatoriales</taxon>
        <taxon>Sirenicapillariaceae</taxon>
        <taxon>Limnoraphis</taxon>
    </lineage>
</organism>
<dbReference type="RefSeq" id="WP_323225217.1">
    <property type="nucleotide sequence ID" value="NZ_JAYGHT010000155.1"/>
</dbReference>
<keyword evidence="2 5" id="KW-0812">Transmembrane</keyword>
<proteinExistence type="predicted"/>
<evidence type="ECO:0000256" key="3">
    <source>
        <dbReference type="ARBA" id="ARBA00022989"/>
    </source>
</evidence>
<dbReference type="Pfam" id="PF06271">
    <property type="entry name" value="RDD"/>
    <property type="match status" value="1"/>
</dbReference>
<gene>
    <name evidence="7" type="ORF">VB854_25370</name>
</gene>
<dbReference type="InterPro" id="IPR010432">
    <property type="entry name" value="RDD"/>
</dbReference>
<feature type="transmembrane region" description="Helical" evidence="5">
    <location>
        <begin position="42"/>
        <end position="60"/>
    </location>
</feature>
<keyword evidence="3 5" id="KW-1133">Transmembrane helix</keyword>
<sequence length="177" mass="19806">MSSDLVPPTYPRVPTWRRTAALGTDIFIVGLLSSLIGSNGVLRFFLFILFWFSLRVFLVAKNKGQSLGRWAFDQTVIDPRYNKTPGILELSRREAVIGVSVFLALLGLGGVVSGNAGILLFWIPIAVDCGLVLFDTTRNPQTFHDRLGRTLVVGTQRGYSLDIKIRHWVDKIKKDMK</sequence>
<dbReference type="Proteomes" id="UP001301728">
    <property type="component" value="Unassembled WGS sequence"/>
</dbReference>
<evidence type="ECO:0000256" key="2">
    <source>
        <dbReference type="ARBA" id="ARBA00022692"/>
    </source>
</evidence>
<keyword evidence="4 5" id="KW-0472">Membrane</keyword>
<evidence type="ECO:0000313" key="8">
    <source>
        <dbReference type="Proteomes" id="UP001301728"/>
    </source>
</evidence>
<evidence type="ECO:0000256" key="5">
    <source>
        <dbReference type="SAM" id="Phobius"/>
    </source>
</evidence>
<accession>A0ABU5U560</accession>
<comment type="caution">
    <text evidence="7">The sequence shown here is derived from an EMBL/GenBank/DDBJ whole genome shotgun (WGS) entry which is preliminary data.</text>
</comment>
<evidence type="ECO:0000259" key="6">
    <source>
        <dbReference type="Pfam" id="PF06271"/>
    </source>
</evidence>